<keyword evidence="1" id="KW-0472">Membrane</keyword>
<name>A0A8H4MZ20_9PEZI</name>
<proteinExistence type="predicted"/>
<dbReference type="OrthoDB" id="2279611at2759"/>
<feature type="transmembrane region" description="Helical" evidence="1">
    <location>
        <begin position="54"/>
        <end position="77"/>
    </location>
</feature>
<feature type="transmembrane region" description="Helical" evidence="1">
    <location>
        <begin position="89"/>
        <end position="107"/>
    </location>
</feature>
<gene>
    <name evidence="2" type="ORF">GTA08_BOTSDO07460</name>
</gene>
<comment type="caution">
    <text evidence="2">The sequence shown here is derived from an EMBL/GenBank/DDBJ whole genome shotgun (WGS) entry which is preliminary data.</text>
</comment>
<dbReference type="AlphaFoldDB" id="A0A8H4MZ20"/>
<dbReference type="EMBL" id="WWBZ02000051">
    <property type="protein sequence ID" value="KAF4304494.1"/>
    <property type="molecule type" value="Genomic_DNA"/>
</dbReference>
<dbReference type="Proteomes" id="UP000572817">
    <property type="component" value="Unassembled WGS sequence"/>
</dbReference>
<evidence type="ECO:0000313" key="2">
    <source>
        <dbReference type="EMBL" id="KAF4304494.1"/>
    </source>
</evidence>
<feature type="transmembrane region" description="Helical" evidence="1">
    <location>
        <begin position="180"/>
        <end position="203"/>
    </location>
</feature>
<accession>A0A8H4MZ20</accession>
<keyword evidence="1" id="KW-0812">Transmembrane</keyword>
<evidence type="ECO:0000313" key="3">
    <source>
        <dbReference type="Proteomes" id="UP000572817"/>
    </source>
</evidence>
<keyword evidence="1" id="KW-1133">Transmembrane helix</keyword>
<keyword evidence="3" id="KW-1185">Reference proteome</keyword>
<sequence length="244" mass="26870">MANKLMLTFLGFEVLFLLSGGLLIGFALFSESSMRSKPTPDTVAPHILLKRTPLTAIIVNAIFIFATFLMALPAIFLPTNRGWLRLHGYMVTFCATFTLVVGLILWIETLQTRSMLGIIWASEAPEAQSLMQQKFKCCGYANPTSPPFVTDATCTDAIVAANLGGCIGPFSSFANQYLDVIFTAAFGVVGLDFLLLLHIAMVIKERAEQIRYKHIDEKNGNQSETVLLVTDLSATTVFIRDFET</sequence>
<protein>
    <submittedName>
        <fullName evidence="2">Tetraspanin</fullName>
    </submittedName>
</protein>
<feature type="transmembrane region" description="Helical" evidence="1">
    <location>
        <begin position="7"/>
        <end position="29"/>
    </location>
</feature>
<evidence type="ECO:0000256" key="1">
    <source>
        <dbReference type="SAM" id="Phobius"/>
    </source>
</evidence>
<organism evidence="2 3">
    <name type="scientific">Botryosphaeria dothidea</name>
    <dbReference type="NCBI Taxonomy" id="55169"/>
    <lineage>
        <taxon>Eukaryota</taxon>
        <taxon>Fungi</taxon>
        <taxon>Dikarya</taxon>
        <taxon>Ascomycota</taxon>
        <taxon>Pezizomycotina</taxon>
        <taxon>Dothideomycetes</taxon>
        <taxon>Dothideomycetes incertae sedis</taxon>
        <taxon>Botryosphaeriales</taxon>
        <taxon>Botryosphaeriaceae</taxon>
        <taxon>Botryosphaeria</taxon>
    </lineage>
</organism>
<reference evidence="2" key="1">
    <citation type="submission" date="2020-04" db="EMBL/GenBank/DDBJ databases">
        <title>Genome Assembly and Annotation of Botryosphaeria dothidea sdau 11-99, a Latent Pathogen of Apple Fruit Ring Rot in China.</title>
        <authorList>
            <person name="Yu C."/>
            <person name="Diao Y."/>
            <person name="Lu Q."/>
            <person name="Zhao J."/>
            <person name="Cui S."/>
            <person name="Peng C."/>
            <person name="He B."/>
            <person name="Liu H."/>
        </authorList>
    </citation>
    <scope>NUCLEOTIDE SEQUENCE [LARGE SCALE GENOMIC DNA]</scope>
    <source>
        <strain evidence="2">Sdau11-99</strain>
    </source>
</reference>